<feature type="transmembrane region" description="Helical" evidence="2">
    <location>
        <begin position="12"/>
        <end position="33"/>
    </location>
</feature>
<organism evidence="3 4">
    <name type="scientific">Salipiger thiooxidans</name>
    <dbReference type="NCBI Taxonomy" id="282683"/>
    <lineage>
        <taxon>Bacteria</taxon>
        <taxon>Pseudomonadati</taxon>
        <taxon>Pseudomonadota</taxon>
        <taxon>Alphaproteobacteria</taxon>
        <taxon>Rhodobacterales</taxon>
        <taxon>Roseobacteraceae</taxon>
        <taxon>Salipiger</taxon>
    </lineage>
</organism>
<dbReference type="RefSeq" id="WP_089954139.1">
    <property type="nucleotide sequence ID" value="NZ_FNAV01000001.1"/>
</dbReference>
<proteinExistence type="predicted"/>
<accession>A0A1G7AEL5</accession>
<evidence type="ECO:0000256" key="2">
    <source>
        <dbReference type="SAM" id="Phobius"/>
    </source>
</evidence>
<keyword evidence="2" id="KW-0472">Membrane</keyword>
<keyword evidence="2" id="KW-1133">Transmembrane helix</keyword>
<gene>
    <name evidence="3" type="ORF">SAMN04488105_101100</name>
</gene>
<keyword evidence="2" id="KW-0812">Transmembrane</keyword>
<feature type="coiled-coil region" evidence="1">
    <location>
        <begin position="60"/>
        <end position="115"/>
    </location>
</feature>
<evidence type="ECO:0000313" key="4">
    <source>
        <dbReference type="Proteomes" id="UP000198994"/>
    </source>
</evidence>
<dbReference type="Proteomes" id="UP000198994">
    <property type="component" value="Unassembled WGS sequence"/>
</dbReference>
<keyword evidence="4" id="KW-1185">Reference proteome</keyword>
<dbReference type="EMBL" id="FNAV01000001">
    <property type="protein sequence ID" value="SDE13239.1"/>
    <property type="molecule type" value="Genomic_DNA"/>
</dbReference>
<name>A0A1G7AEL5_9RHOB</name>
<dbReference type="AlphaFoldDB" id="A0A1G7AEL5"/>
<sequence length="151" mass="16213">MERRSLGRTLWNLVLALLNATLILLALCLWLGWSALSKVEHITDDLAGITETILPVRSEIRALTGQIAETRANIAELREGGGPDLHICTALEAQVARAEQRIGELNETLKRIEADLYPAISDGVEAAFGNLGRSVAVALTGLLGLEPPAPQ</sequence>
<evidence type="ECO:0000313" key="3">
    <source>
        <dbReference type="EMBL" id="SDE13239.1"/>
    </source>
</evidence>
<evidence type="ECO:0000256" key="1">
    <source>
        <dbReference type="SAM" id="Coils"/>
    </source>
</evidence>
<dbReference type="OrthoDB" id="7864437at2"/>
<keyword evidence="1" id="KW-0175">Coiled coil</keyword>
<reference evidence="4" key="1">
    <citation type="submission" date="2016-10" db="EMBL/GenBank/DDBJ databases">
        <authorList>
            <person name="Varghese N."/>
            <person name="Submissions S."/>
        </authorList>
    </citation>
    <scope>NUCLEOTIDE SEQUENCE [LARGE SCALE GENOMIC DNA]</scope>
    <source>
        <strain evidence="4">DSM 10146</strain>
    </source>
</reference>
<protein>
    <submittedName>
        <fullName evidence="3">Uncharacterized protein</fullName>
    </submittedName>
</protein>